<keyword evidence="2" id="KW-0547">Nucleotide-binding</keyword>
<dbReference type="EMBL" id="JARQWQ010000144">
    <property type="protein sequence ID" value="KAK2548537.1"/>
    <property type="molecule type" value="Genomic_DNA"/>
</dbReference>
<proteinExistence type="predicted"/>
<feature type="domain" description="Mab-21-like HhH/H2TH-like" evidence="4">
    <location>
        <begin position="329"/>
        <end position="417"/>
    </location>
</feature>
<sequence>MAMAEVETLSTSHADDYDEASKIWLRPFSAFINCMFPVEYVYGDWMGWRANSTANRADPESLTSPSERDKEAGSQVEGFCIPQFMLRKSDVDRIRAFDIQEHWQPDFDGMKEHNPFVDNDEKKSIDIFTVEHVENDPRYAKLRLTNEWKEHRPRYKNVSFLHHAFLLPSAGHPLEGREEKSFGIEGEEVRKWSFALHGPVRKLQSGGFPNYEEDQTGVFKYPMAWPEPAMEWLVRPRPSGWPSSDLVMEIFDSGCHLAPVGRGKRLDDPVNIANYCQNPEITLAKSTVPVAGSNNEGVWVMEETEWRTSFSLAENKLGESVSPVQRHVMVLLKILKKVYFPDVISTYYLKNLLFRECESKGNDFWKEDNSASCLLFMLDRLQECLEAHLLPHYIMSQSNLLMYEDPTKLKEAAKVVADVRKCILPKTLGILRRLQSLTYQSQTYLQNLGSDLEGDLLRMQDKNLTKEDHTQVLTAVYSFFVGKCKNVIVSLQGITSKEREKPEKLINIGLYCYQSVLARNLCKLWFLTEVKSSGSKPLDEDRFKAFVNEEAANLCLDENFLSVALVFFDHTSKGVECSLAIPTTRFMKFLRGEQMKIAQEGVEAAKASTKGVLDWLKQSDLKSVEEKTTRVVKKLAENTLVTEEDVKRVLEVELAALFQEKMKGRK</sequence>
<name>A0AAD9USY6_ACRCE</name>
<evidence type="ECO:0000256" key="2">
    <source>
        <dbReference type="ARBA" id="ARBA00022840"/>
    </source>
</evidence>
<accession>A0AAD9USY6</accession>
<gene>
    <name evidence="5" type="ORF">P5673_031204</name>
</gene>
<dbReference type="PANTHER" id="PTHR10656">
    <property type="entry name" value="CELL FATE DETERMINING PROTEIN MAB21-RELATED"/>
    <property type="match status" value="1"/>
</dbReference>
<reference evidence="5" key="1">
    <citation type="journal article" date="2023" name="G3 (Bethesda)">
        <title>Whole genome assembly and annotation of the endangered Caribbean coral Acropora cervicornis.</title>
        <authorList>
            <person name="Selwyn J.D."/>
            <person name="Vollmer S.V."/>
        </authorList>
    </citation>
    <scope>NUCLEOTIDE SEQUENCE</scope>
    <source>
        <strain evidence="5">K2</strain>
    </source>
</reference>
<dbReference type="InterPro" id="IPR024810">
    <property type="entry name" value="MAB21L/cGLR"/>
</dbReference>
<evidence type="ECO:0000256" key="3">
    <source>
        <dbReference type="SAM" id="MobiDB-lite"/>
    </source>
</evidence>
<evidence type="ECO:0000256" key="1">
    <source>
        <dbReference type="ARBA" id="ARBA00001946"/>
    </source>
</evidence>
<reference evidence="5" key="2">
    <citation type="journal article" date="2023" name="Science">
        <title>Genomic signatures of disease resistance in endangered staghorn corals.</title>
        <authorList>
            <person name="Vollmer S.V."/>
            <person name="Selwyn J.D."/>
            <person name="Despard B.A."/>
            <person name="Roesel C.L."/>
        </authorList>
    </citation>
    <scope>NUCLEOTIDE SEQUENCE</scope>
    <source>
        <strain evidence="5">K2</strain>
    </source>
</reference>
<keyword evidence="6" id="KW-1185">Reference proteome</keyword>
<dbReference type="PANTHER" id="PTHR10656:SF69">
    <property type="entry name" value="MAB-21-LIKE HHH_H2TH-LIKE DOMAIN-CONTAINING PROTEIN"/>
    <property type="match status" value="1"/>
</dbReference>
<evidence type="ECO:0000259" key="4">
    <source>
        <dbReference type="Pfam" id="PF20266"/>
    </source>
</evidence>
<dbReference type="GO" id="GO:0016779">
    <property type="term" value="F:nucleotidyltransferase activity"/>
    <property type="evidence" value="ECO:0007669"/>
    <property type="project" value="UniProtKB-ARBA"/>
</dbReference>
<evidence type="ECO:0000313" key="6">
    <source>
        <dbReference type="Proteomes" id="UP001249851"/>
    </source>
</evidence>
<feature type="region of interest" description="Disordered" evidence="3">
    <location>
        <begin position="56"/>
        <end position="75"/>
    </location>
</feature>
<evidence type="ECO:0000313" key="5">
    <source>
        <dbReference type="EMBL" id="KAK2548537.1"/>
    </source>
</evidence>
<feature type="compositionally biased region" description="Polar residues" evidence="3">
    <location>
        <begin position="56"/>
        <end position="65"/>
    </location>
</feature>
<dbReference type="Gene3D" id="1.10.1410.40">
    <property type="match status" value="1"/>
</dbReference>
<keyword evidence="2" id="KW-0067">ATP-binding</keyword>
<dbReference type="InterPro" id="IPR046906">
    <property type="entry name" value="Mab-21_HhH/H2TH-like"/>
</dbReference>
<dbReference type="Pfam" id="PF20266">
    <property type="entry name" value="Mab-21_C"/>
    <property type="match status" value="1"/>
</dbReference>
<dbReference type="AlphaFoldDB" id="A0AAD9USY6"/>
<comment type="cofactor">
    <cofactor evidence="1">
        <name>Mg(2+)</name>
        <dbReference type="ChEBI" id="CHEBI:18420"/>
    </cofactor>
</comment>
<organism evidence="5 6">
    <name type="scientific">Acropora cervicornis</name>
    <name type="common">Staghorn coral</name>
    <dbReference type="NCBI Taxonomy" id="6130"/>
    <lineage>
        <taxon>Eukaryota</taxon>
        <taxon>Metazoa</taxon>
        <taxon>Cnidaria</taxon>
        <taxon>Anthozoa</taxon>
        <taxon>Hexacorallia</taxon>
        <taxon>Scleractinia</taxon>
        <taxon>Astrocoeniina</taxon>
        <taxon>Acroporidae</taxon>
        <taxon>Acropora</taxon>
    </lineage>
</organism>
<dbReference type="Proteomes" id="UP001249851">
    <property type="component" value="Unassembled WGS sequence"/>
</dbReference>
<protein>
    <submittedName>
        <fullName evidence="5">Protein mab-21-like</fullName>
    </submittedName>
</protein>
<dbReference type="GO" id="GO:0005524">
    <property type="term" value="F:ATP binding"/>
    <property type="evidence" value="ECO:0007669"/>
    <property type="project" value="UniProtKB-KW"/>
</dbReference>
<dbReference type="SMART" id="SM01265">
    <property type="entry name" value="Mab-21"/>
    <property type="match status" value="1"/>
</dbReference>
<comment type="caution">
    <text evidence="5">The sequence shown here is derived from an EMBL/GenBank/DDBJ whole genome shotgun (WGS) entry which is preliminary data.</text>
</comment>